<keyword evidence="3" id="KW-1185">Reference proteome</keyword>
<dbReference type="EMBL" id="JBFAEG010000066">
    <property type="protein sequence ID" value="MEU5713974.1"/>
    <property type="molecule type" value="Genomic_DNA"/>
</dbReference>
<evidence type="ECO:0000256" key="1">
    <source>
        <dbReference type="SAM" id="MobiDB-lite"/>
    </source>
</evidence>
<sequence>MSYQAQTWVDEVGIKHCKNGGELLVLIRVANHTNGEMRGCYASAETLAGECLMGESTVLKHLRRLKAGGVLIPGDPELVSHLRADRRPPVYDLAGGHEPGCPGGHSVGDVCRVQATGARSEHPSKPTRATGARSEHPPKKRRSAGAQSEHPSKGAPVTGVQIDLSRVFKSSTNSSKDLNSLFSVPAGAFVAQPSQPPQEREREAAAPERGGSEAPRAREAADVVVDAYVRALGRPLVTGSRERLRGQAVQLLAAGYPVAWLAARAAEMPANGWRDLVQHAETSREPIPGQAGPAGAAATGGERPATPEQVEALRARVMRGAML</sequence>
<protein>
    <submittedName>
        <fullName evidence="2">Helix-turn-helix domain-containing protein</fullName>
    </submittedName>
</protein>
<accession>A0ABV3APU2</accession>
<evidence type="ECO:0000313" key="2">
    <source>
        <dbReference type="EMBL" id="MEU5713974.1"/>
    </source>
</evidence>
<dbReference type="Proteomes" id="UP001551011">
    <property type="component" value="Unassembled WGS sequence"/>
</dbReference>
<comment type="caution">
    <text evidence="2">The sequence shown here is derived from an EMBL/GenBank/DDBJ whole genome shotgun (WGS) entry which is preliminary data.</text>
</comment>
<feature type="compositionally biased region" description="Low complexity" evidence="1">
    <location>
        <begin position="286"/>
        <end position="307"/>
    </location>
</feature>
<organism evidence="2 3">
    <name type="scientific">Streptomyces flaveolus</name>
    <dbReference type="NCBI Taxonomy" id="67297"/>
    <lineage>
        <taxon>Bacteria</taxon>
        <taxon>Bacillati</taxon>
        <taxon>Actinomycetota</taxon>
        <taxon>Actinomycetes</taxon>
        <taxon>Kitasatosporales</taxon>
        <taxon>Streptomycetaceae</taxon>
        <taxon>Streptomyces</taxon>
    </lineage>
</organism>
<proteinExistence type="predicted"/>
<feature type="region of interest" description="Disordered" evidence="1">
    <location>
        <begin position="189"/>
        <end position="218"/>
    </location>
</feature>
<evidence type="ECO:0000313" key="3">
    <source>
        <dbReference type="Proteomes" id="UP001551011"/>
    </source>
</evidence>
<reference evidence="2 3" key="1">
    <citation type="submission" date="2024-06" db="EMBL/GenBank/DDBJ databases">
        <title>The Natural Products Discovery Center: Release of the First 8490 Sequenced Strains for Exploring Actinobacteria Biosynthetic Diversity.</title>
        <authorList>
            <person name="Kalkreuter E."/>
            <person name="Kautsar S.A."/>
            <person name="Yang D."/>
            <person name="Bader C.D."/>
            <person name="Teijaro C.N."/>
            <person name="Fluegel L."/>
            <person name="Davis C.M."/>
            <person name="Simpson J.R."/>
            <person name="Lauterbach L."/>
            <person name="Steele A.D."/>
            <person name="Gui C."/>
            <person name="Meng S."/>
            <person name="Li G."/>
            <person name="Viehrig K."/>
            <person name="Ye F."/>
            <person name="Su P."/>
            <person name="Kiefer A.F."/>
            <person name="Nichols A."/>
            <person name="Cepeda A.J."/>
            <person name="Yan W."/>
            <person name="Fan B."/>
            <person name="Jiang Y."/>
            <person name="Adhikari A."/>
            <person name="Zheng C.-J."/>
            <person name="Schuster L."/>
            <person name="Cowan T.M."/>
            <person name="Smanski M.J."/>
            <person name="Chevrette M.G."/>
            <person name="De Carvalho L.P.S."/>
            <person name="Shen B."/>
        </authorList>
    </citation>
    <scope>NUCLEOTIDE SEQUENCE [LARGE SCALE GENOMIC DNA]</scope>
    <source>
        <strain evidence="2 3">NPDC020594</strain>
    </source>
</reference>
<dbReference type="Pfam" id="PF13730">
    <property type="entry name" value="HTH_36"/>
    <property type="match status" value="1"/>
</dbReference>
<feature type="region of interest" description="Disordered" evidence="1">
    <location>
        <begin position="90"/>
        <end position="109"/>
    </location>
</feature>
<gene>
    <name evidence="2" type="ORF">AB0H04_45550</name>
</gene>
<dbReference type="RefSeq" id="WP_359261621.1">
    <property type="nucleotide sequence ID" value="NZ_JBFAEG010000066.1"/>
</dbReference>
<name>A0ABV3APU2_9ACTN</name>
<feature type="region of interest" description="Disordered" evidence="1">
    <location>
        <begin position="284"/>
        <end position="308"/>
    </location>
</feature>
<feature type="region of interest" description="Disordered" evidence="1">
    <location>
        <begin position="116"/>
        <end position="158"/>
    </location>
</feature>
<feature type="compositionally biased region" description="Gly residues" evidence="1">
    <location>
        <begin position="97"/>
        <end position="106"/>
    </location>
</feature>